<organism evidence="3 4">
    <name type="scientific">Pedobacter caeni</name>
    <dbReference type="NCBI Taxonomy" id="288992"/>
    <lineage>
        <taxon>Bacteria</taxon>
        <taxon>Pseudomonadati</taxon>
        <taxon>Bacteroidota</taxon>
        <taxon>Sphingobacteriia</taxon>
        <taxon>Sphingobacteriales</taxon>
        <taxon>Sphingobacteriaceae</taxon>
        <taxon>Pedobacter</taxon>
    </lineage>
</organism>
<dbReference type="GO" id="GO:0032259">
    <property type="term" value="P:methylation"/>
    <property type="evidence" value="ECO:0007669"/>
    <property type="project" value="UniProtKB-KW"/>
</dbReference>
<dbReference type="Gene3D" id="3.40.50.150">
    <property type="entry name" value="Vaccinia Virus protein VP39"/>
    <property type="match status" value="1"/>
</dbReference>
<dbReference type="InterPro" id="IPR029063">
    <property type="entry name" value="SAM-dependent_MTases_sf"/>
</dbReference>
<reference evidence="4" key="1">
    <citation type="submission" date="2016-11" db="EMBL/GenBank/DDBJ databases">
        <authorList>
            <person name="Varghese N."/>
            <person name="Submissions S."/>
        </authorList>
    </citation>
    <scope>NUCLEOTIDE SEQUENCE [LARGE SCALE GENOMIC DNA]</scope>
    <source>
        <strain evidence="4">DSM 16990</strain>
    </source>
</reference>
<proteinExistence type="predicted"/>
<dbReference type="RefSeq" id="WP_084528466.1">
    <property type="nucleotide sequence ID" value="NZ_FQUQ01000001.1"/>
</dbReference>
<dbReference type="EMBL" id="FQUQ01000001">
    <property type="protein sequence ID" value="SHE54632.1"/>
    <property type="molecule type" value="Genomic_DNA"/>
</dbReference>
<dbReference type="GO" id="GO:0008168">
    <property type="term" value="F:methyltransferase activity"/>
    <property type="evidence" value="ECO:0007669"/>
    <property type="project" value="UniProtKB-KW"/>
</dbReference>
<accession>A0A1M4UCX3</accession>
<dbReference type="InterPro" id="IPR041698">
    <property type="entry name" value="Methyltransf_25"/>
</dbReference>
<evidence type="ECO:0000259" key="2">
    <source>
        <dbReference type="Pfam" id="PF13649"/>
    </source>
</evidence>
<protein>
    <submittedName>
        <fullName evidence="3">Phospholipid N-methyltransferase</fullName>
    </submittedName>
</protein>
<keyword evidence="3" id="KW-0489">Methyltransferase</keyword>
<evidence type="ECO:0000313" key="3">
    <source>
        <dbReference type="EMBL" id="SHE54632.1"/>
    </source>
</evidence>
<keyword evidence="1" id="KW-0812">Transmembrane</keyword>
<sequence length="182" mass="20716">MMITFAKEALQNIRQTGSIIESSSFLCRKMTSAIDFSKELNMVELGAGTGKMTKWILSQMSKSSSLMSFEVNSSLFTQLSGIEDDRLHAINRTAGDLRVFQQNSTVDYIISGLPLANIDQEEKSRFIYDCYKALKPGGYFIQFQYSLNDFSMIKNRFKMVNLGFTFFNFPPAFVYYAIKTAK</sequence>
<dbReference type="SUPFAM" id="SSF53335">
    <property type="entry name" value="S-adenosyl-L-methionine-dependent methyltransferases"/>
    <property type="match status" value="1"/>
</dbReference>
<feature type="domain" description="Methyltransferase" evidence="2">
    <location>
        <begin position="43"/>
        <end position="138"/>
    </location>
</feature>
<dbReference type="OrthoDB" id="9805585at2"/>
<dbReference type="AlphaFoldDB" id="A0A1M4UCX3"/>
<evidence type="ECO:0000313" key="4">
    <source>
        <dbReference type="Proteomes" id="UP000184287"/>
    </source>
</evidence>
<evidence type="ECO:0000256" key="1">
    <source>
        <dbReference type="SAM" id="Phobius"/>
    </source>
</evidence>
<keyword evidence="1" id="KW-0472">Membrane</keyword>
<dbReference type="Pfam" id="PF13649">
    <property type="entry name" value="Methyltransf_25"/>
    <property type="match status" value="1"/>
</dbReference>
<dbReference type="CDD" id="cd02440">
    <property type="entry name" value="AdoMet_MTases"/>
    <property type="match status" value="1"/>
</dbReference>
<dbReference type="Proteomes" id="UP000184287">
    <property type="component" value="Unassembled WGS sequence"/>
</dbReference>
<name>A0A1M4UCX3_9SPHI</name>
<gene>
    <name evidence="3" type="ORF">SAMN04488522_101514</name>
</gene>
<keyword evidence="3" id="KW-0808">Transferase</keyword>
<keyword evidence="1" id="KW-1133">Transmembrane helix</keyword>
<keyword evidence="4" id="KW-1185">Reference proteome</keyword>
<dbReference type="STRING" id="288992.SAMN04488522_101514"/>
<feature type="transmembrane region" description="Helical" evidence="1">
    <location>
        <begin position="159"/>
        <end position="178"/>
    </location>
</feature>